<reference evidence="2 3" key="1">
    <citation type="submission" date="2024-04" db="EMBL/GenBank/DDBJ databases">
        <title>Phyllosticta paracitricarpa is synonymous to the EU quarantine fungus P. citricarpa based on phylogenomic analyses.</title>
        <authorList>
            <consortium name="Lawrence Berkeley National Laboratory"/>
            <person name="Van Ingen-Buijs V.A."/>
            <person name="Van Westerhoven A.C."/>
            <person name="Haridas S."/>
            <person name="Skiadas P."/>
            <person name="Martin F."/>
            <person name="Groenewald J.Z."/>
            <person name="Crous P.W."/>
            <person name="Seidl M.F."/>
        </authorList>
    </citation>
    <scope>NUCLEOTIDE SEQUENCE [LARGE SCALE GENOMIC DNA]</scope>
    <source>
        <strain evidence="2 3">CBS 123371</strain>
    </source>
</reference>
<feature type="compositionally biased region" description="Basic residues" evidence="1">
    <location>
        <begin position="71"/>
        <end position="81"/>
    </location>
</feature>
<evidence type="ECO:0000256" key="1">
    <source>
        <dbReference type="SAM" id="MobiDB-lite"/>
    </source>
</evidence>
<feature type="region of interest" description="Disordered" evidence="1">
    <location>
        <begin position="71"/>
        <end position="91"/>
    </location>
</feature>
<organism evidence="2 3">
    <name type="scientific">Phyllosticta citriasiana</name>
    <dbReference type="NCBI Taxonomy" id="595635"/>
    <lineage>
        <taxon>Eukaryota</taxon>
        <taxon>Fungi</taxon>
        <taxon>Dikarya</taxon>
        <taxon>Ascomycota</taxon>
        <taxon>Pezizomycotina</taxon>
        <taxon>Dothideomycetes</taxon>
        <taxon>Dothideomycetes incertae sedis</taxon>
        <taxon>Botryosphaeriales</taxon>
        <taxon>Phyllostictaceae</taxon>
        <taxon>Phyllosticta</taxon>
    </lineage>
</organism>
<accession>A0ABR1KKR2</accession>
<evidence type="ECO:0000313" key="2">
    <source>
        <dbReference type="EMBL" id="KAK7513883.1"/>
    </source>
</evidence>
<protein>
    <submittedName>
        <fullName evidence="2">Uncharacterized protein</fullName>
    </submittedName>
</protein>
<sequence>MTVGLAGETPEGMTRDWMTEQRCDGARDVGKARQIVGEPFCSTVCLPLQGSKQTGENLGEAFGLDWIPGHRRRRRRRRRQSPRGATPKSLVKAWPWSRAATKKTWRRPRPPRTPSCRSLLSKTPSNYFSRSACIACLTRRTKRKCIPQFCCGYVPVFRRRCTATAGADAISASGIHRAVAQAFCRQEESAWIIHADRDG</sequence>
<comment type="caution">
    <text evidence="2">The sequence shown here is derived from an EMBL/GenBank/DDBJ whole genome shotgun (WGS) entry which is preliminary data.</text>
</comment>
<dbReference type="Proteomes" id="UP001363622">
    <property type="component" value="Unassembled WGS sequence"/>
</dbReference>
<evidence type="ECO:0000313" key="3">
    <source>
        <dbReference type="Proteomes" id="UP001363622"/>
    </source>
</evidence>
<gene>
    <name evidence="2" type="ORF">IWZ03DRAFT_243778</name>
</gene>
<keyword evidence="3" id="KW-1185">Reference proteome</keyword>
<dbReference type="EMBL" id="JBBPHU010000009">
    <property type="protein sequence ID" value="KAK7513883.1"/>
    <property type="molecule type" value="Genomic_DNA"/>
</dbReference>
<name>A0ABR1KKR2_9PEZI</name>
<proteinExistence type="predicted"/>